<dbReference type="Gene3D" id="1.20.120.520">
    <property type="entry name" value="nmb1532 protein domain like"/>
    <property type="match status" value="1"/>
</dbReference>
<dbReference type="InterPro" id="IPR012312">
    <property type="entry name" value="Hemerythrin-like"/>
</dbReference>
<evidence type="ECO:0000256" key="1">
    <source>
        <dbReference type="ARBA" id="ARBA00004496"/>
    </source>
</evidence>
<comment type="subcellular location">
    <subcellularLocation>
        <location evidence="1">Cytoplasm</location>
    </subcellularLocation>
</comment>
<dbReference type="PANTHER" id="PTHR36438:SF1">
    <property type="entry name" value="IRON-SULFUR CLUSTER REPAIR PROTEIN YTFE"/>
    <property type="match status" value="1"/>
</dbReference>
<evidence type="ECO:0000256" key="3">
    <source>
        <dbReference type="ARBA" id="ARBA00022723"/>
    </source>
</evidence>
<dbReference type="EMBL" id="RPFJ01000003">
    <property type="protein sequence ID" value="RPD99693.1"/>
    <property type="molecule type" value="Genomic_DNA"/>
</dbReference>
<evidence type="ECO:0000313" key="6">
    <source>
        <dbReference type="EMBL" id="RPD99693.1"/>
    </source>
</evidence>
<dbReference type="GO" id="GO:0046872">
    <property type="term" value="F:metal ion binding"/>
    <property type="evidence" value="ECO:0007669"/>
    <property type="project" value="UniProtKB-KW"/>
</dbReference>
<keyword evidence="7" id="KW-1185">Reference proteome</keyword>
<evidence type="ECO:0000256" key="2">
    <source>
        <dbReference type="ARBA" id="ARBA00022490"/>
    </source>
</evidence>
<dbReference type="NCBIfam" id="TIGR03652">
    <property type="entry name" value="FeS_repair_RIC"/>
    <property type="match status" value="1"/>
</dbReference>
<protein>
    <submittedName>
        <fullName evidence="6">Iron-sulfur cluster repair di-iron protein</fullName>
    </submittedName>
</protein>
<proteinExistence type="predicted"/>
<evidence type="ECO:0000256" key="4">
    <source>
        <dbReference type="ARBA" id="ARBA00023004"/>
    </source>
</evidence>
<dbReference type="OrthoDB" id="9797132at2"/>
<keyword evidence="2" id="KW-0963">Cytoplasm</keyword>
<organism evidence="6 7">
    <name type="scientific">Aureibaculum marinum</name>
    <dbReference type="NCBI Taxonomy" id="2487930"/>
    <lineage>
        <taxon>Bacteria</taxon>
        <taxon>Pseudomonadati</taxon>
        <taxon>Bacteroidota</taxon>
        <taxon>Flavobacteriia</taxon>
        <taxon>Flavobacteriales</taxon>
        <taxon>Flavobacteriaceae</taxon>
        <taxon>Aureibaculum</taxon>
    </lineage>
</organism>
<evidence type="ECO:0000259" key="5">
    <source>
        <dbReference type="Pfam" id="PF01814"/>
    </source>
</evidence>
<accession>A0A3N4PJB8</accession>
<comment type="caution">
    <text evidence="6">The sequence shown here is derived from an EMBL/GenBank/DDBJ whole genome shotgun (WGS) entry which is preliminary data.</text>
</comment>
<keyword evidence="3" id="KW-0479">Metal-binding</keyword>
<dbReference type="Proteomes" id="UP000270856">
    <property type="component" value="Unassembled WGS sequence"/>
</dbReference>
<dbReference type="GO" id="GO:0005737">
    <property type="term" value="C:cytoplasm"/>
    <property type="evidence" value="ECO:0007669"/>
    <property type="project" value="UniProtKB-SubCell"/>
</dbReference>
<gene>
    <name evidence="6" type="primary">ric</name>
    <name evidence="6" type="ORF">EGM88_03405</name>
</gene>
<dbReference type="Pfam" id="PF04405">
    <property type="entry name" value="ScdA_N"/>
    <property type="match status" value="1"/>
</dbReference>
<dbReference type="Pfam" id="PF01814">
    <property type="entry name" value="Hemerythrin"/>
    <property type="match status" value="1"/>
</dbReference>
<dbReference type="AlphaFoldDB" id="A0A3N4PJB8"/>
<dbReference type="PANTHER" id="PTHR36438">
    <property type="entry name" value="IRON-SULFUR CLUSTER REPAIR PROTEIN YTFE"/>
    <property type="match status" value="1"/>
</dbReference>
<feature type="domain" description="Hemerythrin-like" evidence="5">
    <location>
        <begin position="81"/>
        <end position="227"/>
    </location>
</feature>
<dbReference type="InterPro" id="IPR019903">
    <property type="entry name" value="RIC_family"/>
</dbReference>
<reference evidence="6 7" key="1">
    <citation type="submission" date="2018-11" db="EMBL/GenBank/DDBJ databases">
        <title>Aureibaculum marinum gen. nov., sp. nov., a member of the family Flavobacteriaceae isolated from the Bohai Sea.</title>
        <authorList>
            <person name="Ji X."/>
        </authorList>
    </citation>
    <scope>NUCLEOTIDE SEQUENCE [LARGE SCALE GENOMIC DNA]</scope>
    <source>
        <strain evidence="6 7">BH-SD17</strain>
    </source>
</reference>
<sequence length="240" mass="27962">MAHKTVGQIVTENYRTAQIFKKYGIDFCCKGNRNVEEVAKKNNVNASVLYNELEAVQNQSNNDQVDFKSWPLDLLADYIEKKHHRYVEEKIPILKQYLDKLCKVHGGSHPELFEINEHYIASAGELTAHMKKEELILFPFIRKMVDSKQKGTIMKKPHFGTVENPIEMMMHEHENEGDRFRKIETLSNNYTPPADACNTYRVTFSLLKEFEDDLHKHIHLENNILFSEAKLMETGLTYSN</sequence>
<name>A0A3N4PJB8_9FLAO</name>
<keyword evidence="4" id="KW-0408">Iron</keyword>
<dbReference type="InterPro" id="IPR038062">
    <property type="entry name" value="ScdA-like_N_sf"/>
</dbReference>
<dbReference type="Gene3D" id="1.10.3910.10">
    <property type="entry name" value="SP0561-like"/>
    <property type="match status" value="1"/>
</dbReference>
<evidence type="ECO:0000313" key="7">
    <source>
        <dbReference type="Proteomes" id="UP000270856"/>
    </source>
</evidence>